<dbReference type="InterPro" id="IPR001002">
    <property type="entry name" value="Chitin-bd_1"/>
</dbReference>
<evidence type="ECO:0000313" key="8">
    <source>
        <dbReference type="Proteomes" id="UP000799767"/>
    </source>
</evidence>
<dbReference type="GO" id="GO:0008061">
    <property type="term" value="F:chitin binding"/>
    <property type="evidence" value="ECO:0007669"/>
    <property type="project" value="UniProtKB-UniRule"/>
</dbReference>
<evidence type="ECO:0000256" key="3">
    <source>
        <dbReference type="SAM" id="MobiDB-lite"/>
    </source>
</evidence>
<dbReference type="Gene3D" id="3.50.4.10">
    <property type="entry name" value="Hepatocyte Growth Factor"/>
    <property type="match status" value="1"/>
</dbReference>
<feature type="domain" description="Chitin-binding type-1" evidence="5">
    <location>
        <begin position="272"/>
        <end position="320"/>
    </location>
</feature>
<dbReference type="Pfam" id="PF14295">
    <property type="entry name" value="PAN_4"/>
    <property type="match status" value="1"/>
</dbReference>
<feature type="compositionally biased region" description="Low complexity" evidence="3">
    <location>
        <begin position="614"/>
        <end position="722"/>
    </location>
</feature>
<dbReference type="EMBL" id="MU001638">
    <property type="protein sequence ID" value="KAF2481522.1"/>
    <property type="molecule type" value="Genomic_DNA"/>
</dbReference>
<evidence type="ECO:0000256" key="4">
    <source>
        <dbReference type="SAM" id="SignalP"/>
    </source>
</evidence>
<organism evidence="7 8">
    <name type="scientific">Neohortaea acidophila</name>
    <dbReference type="NCBI Taxonomy" id="245834"/>
    <lineage>
        <taxon>Eukaryota</taxon>
        <taxon>Fungi</taxon>
        <taxon>Dikarya</taxon>
        <taxon>Ascomycota</taxon>
        <taxon>Pezizomycotina</taxon>
        <taxon>Dothideomycetes</taxon>
        <taxon>Dothideomycetidae</taxon>
        <taxon>Mycosphaerellales</taxon>
        <taxon>Teratosphaeriaceae</taxon>
        <taxon>Neohortaea</taxon>
    </lineage>
</organism>
<sequence>MVNWRNGVATLLAGLATFDIALADIVTVFAYPSTCSAIYTSKSRPQHTKTVHHTITVTPSPAPDHGHNHGTPFLLEVQTSSGNTRKRNANIPMYVRANGFTTRSTETAGHYIIQNGMLTTVHGGYISEPVGVRHNSFAIKGHLQSENSTFHVRDGLLEWKNDNFTNGIAHFYEIFPAGRARAGEILAYFYGPLFKDWTPVVLVVRPVTTTDVSSTSSTSSSSATISTPGLPLGTGHGTTIISSKSTGMYQNRSTTSVSGPAGSPTSLVVTPNGQCGGVTGYTCTGGNFGPCCSKYGFCGTGDNYCSERVGCDPEFGTCFSNSTSTSTSVTMTTTASSMQVTNTSPPTFTCPTDNGQVLTDNNGVQYNISCNAEITSMAYNSIAVPNSFDQCFALCDAQPHCTAFSYAGGADGVGAGICSFQNSTNPHITRDVPGFVAAIRVSKFYNTSSMPTSTFTSPNGPIGPNNPITVNNTLPANSTATSTATSTTTSPAAPPCPTSSAALCGSNSTSPNTTSTTCSSAGGNTYNTTCGVEYSGTTINTTGIVGLPPQKRAIEYTLGDCQTLCDRYKACVAFNYNHTSDECTLLSTVTSQKKAPGAIAAAVPPQDLAQKTNPPTTTTTPMSTMGSTVTSTVSSGVIKPVSTPSSSSSMTMSTPISTTSTTSSTTSSSSSASSSVSSTSSHSSSSTTTSTSSSSTASPTSTSTSTTSSTTSSTTASGTPSTFDPMCPAANGTGFTDTAGNLYEVLCNTNFEPGAFNDSSFATLGACIDACHEQSAGSDGPCVAVSYTDGPCYFHFGFTDQTNDTGVDAAVLASYIKATPATYTPASSTSTSTSTTATSSSISSSSSSVTSAPTSSSSASTTSTSSSSTRTGYLVLASPTPCSFDDPAGSDEDDNYCPITLPFAMQIYSKSSMTTYASTNGYISILSGSSQYSVQKFPANNIPNNTVAPFFDDMYLRGNSTPQDGIFYEIPASGDSVTYEYYLNRGTTQGTVNASETFHFTVSYNITTPGVFLYTYYQTGGASDSGIYAAVGMQGGEYSPVLPMGCQANLMNSQLCRHGSGVYVFIPDCRYHAWAGGELQYADEQV</sequence>
<dbReference type="SUPFAM" id="SSF57016">
    <property type="entry name" value="Plant lectins/antimicrobial peptides"/>
    <property type="match status" value="1"/>
</dbReference>
<feature type="region of interest" description="Disordered" evidence="3">
    <location>
        <begin position="822"/>
        <end position="868"/>
    </location>
</feature>
<reference evidence="7" key="1">
    <citation type="journal article" date="2020" name="Stud. Mycol.">
        <title>101 Dothideomycetes genomes: a test case for predicting lifestyles and emergence of pathogens.</title>
        <authorList>
            <person name="Haridas S."/>
            <person name="Albert R."/>
            <person name="Binder M."/>
            <person name="Bloem J."/>
            <person name="Labutti K."/>
            <person name="Salamov A."/>
            <person name="Andreopoulos B."/>
            <person name="Baker S."/>
            <person name="Barry K."/>
            <person name="Bills G."/>
            <person name="Bluhm B."/>
            <person name="Cannon C."/>
            <person name="Castanera R."/>
            <person name="Culley D."/>
            <person name="Daum C."/>
            <person name="Ezra D."/>
            <person name="Gonzalez J."/>
            <person name="Henrissat B."/>
            <person name="Kuo A."/>
            <person name="Liang C."/>
            <person name="Lipzen A."/>
            <person name="Lutzoni F."/>
            <person name="Magnuson J."/>
            <person name="Mondo S."/>
            <person name="Nolan M."/>
            <person name="Ohm R."/>
            <person name="Pangilinan J."/>
            <person name="Park H.-J."/>
            <person name="Ramirez L."/>
            <person name="Alfaro M."/>
            <person name="Sun H."/>
            <person name="Tritt A."/>
            <person name="Yoshinaga Y."/>
            <person name="Zwiers L.-H."/>
            <person name="Turgeon B."/>
            <person name="Goodwin S."/>
            <person name="Spatafora J."/>
            <person name="Crous P."/>
            <person name="Grigoriev I."/>
        </authorList>
    </citation>
    <scope>NUCLEOTIDE SEQUENCE</scope>
    <source>
        <strain evidence="7">CBS 113389</strain>
    </source>
</reference>
<protein>
    <recommendedName>
        <fullName evidence="9">Chitin-binding type-1 domain-containing protein</fullName>
    </recommendedName>
</protein>
<feature type="region of interest" description="Disordered" evidence="3">
    <location>
        <begin position="472"/>
        <end position="494"/>
    </location>
</feature>
<keyword evidence="8" id="KW-1185">Reference proteome</keyword>
<evidence type="ECO:0000256" key="2">
    <source>
        <dbReference type="PROSITE-ProRule" id="PRU00261"/>
    </source>
</evidence>
<feature type="signal peptide" evidence="4">
    <location>
        <begin position="1"/>
        <end position="23"/>
    </location>
</feature>
<evidence type="ECO:0000259" key="6">
    <source>
        <dbReference type="PROSITE" id="PS50948"/>
    </source>
</evidence>
<dbReference type="InterPro" id="IPR003609">
    <property type="entry name" value="Pan_app"/>
</dbReference>
<accession>A0A6A6PNE0</accession>
<dbReference type="PROSITE" id="PS50948">
    <property type="entry name" value="PAN"/>
    <property type="match status" value="1"/>
</dbReference>
<dbReference type="InterPro" id="IPR036861">
    <property type="entry name" value="Endochitinase-like_sf"/>
</dbReference>
<evidence type="ECO:0000313" key="7">
    <source>
        <dbReference type="EMBL" id="KAF2481522.1"/>
    </source>
</evidence>
<dbReference type="PROSITE" id="PS50941">
    <property type="entry name" value="CHIT_BIND_I_2"/>
    <property type="match status" value="1"/>
</dbReference>
<dbReference type="OrthoDB" id="5985073at2759"/>
<gene>
    <name evidence="7" type="ORF">BDY17DRAFT_189902</name>
</gene>
<dbReference type="RefSeq" id="XP_033588092.1">
    <property type="nucleotide sequence ID" value="XM_033729998.1"/>
</dbReference>
<dbReference type="CDD" id="cd11618">
    <property type="entry name" value="ChtBD1_1"/>
    <property type="match status" value="1"/>
</dbReference>
<dbReference type="AlphaFoldDB" id="A0A6A6PNE0"/>
<feature type="disulfide bond" evidence="2">
    <location>
        <begin position="291"/>
        <end position="305"/>
    </location>
</feature>
<comment type="caution">
    <text evidence="2">Lacks conserved residue(s) required for the propagation of feature annotation.</text>
</comment>
<evidence type="ECO:0000259" key="5">
    <source>
        <dbReference type="PROSITE" id="PS50941"/>
    </source>
</evidence>
<keyword evidence="1 2" id="KW-0147">Chitin-binding</keyword>
<proteinExistence type="predicted"/>
<keyword evidence="2" id="KW-1015">Disulfide bond</keyword>
<feature type="domain" description="Apple" evidence="6">
    <location>
        <begin position="530"/>
        <end position="613"/>
    </location>
</feature>
<evidence type="ECO:0008006" key="9">
    <source>
        <dbReference type="Google" id="ProtNLM"/>
    </source>
</evidence>
<feature type="region of interest" description="Disordered" evidence="3">
    <location>
        <begin position="211"/>
        <end position="236"/>
    </location>
</feature>
<feature type="region of interest" description="Disordered" evidence="3">
    <location>
        <begin position="598"/>
        <end position="723"/>
    </location>
</feature>
<feature type="compositionally biased region" description="Low complexity" evidence="3">
    <location>
        <begin position="472"/>
        <end position="491"/>
    </location>
</feature>
<feature type="chain" id="PRO_5025633985" description="Chitin-binding type-1 domain-containing protein" evidence="4">
    <location>
        <begin position="24"/>
        <end position="1086"/>
    </location>
</feature>
<dbReference type="Pfam" id="PF00024">
    <property type="entry name" value="PAN_1"/>
    <property type="match status" value="1"/>
</dbReference>
<dbReference type="Proteomes" id="UP000799767">
    <property type="component" value="Unassembled WGS sequence"/>
</dbReference>
<dbReference type="Gene3D" id="3.30.60.10">
    <property type="entry name" value="Endochitinase-like"/>
    <property type="match status" value="1"/>
</dbReference>
<evidence type="ECO:0000256" key="1">
    <source>
        <dbReference type="ARBA" id="ARBA00022669"/>
    </source>
</evidence>
<name>A0A6A6PNE0_9PEZI</name>
<dbReference type="GeneID" id="54471000"/>
<keyword evidence="4" id="KW-0732">Signal</keyword>